<dbReference type="EMBL" id="CP032152">
    <property type="protein sequence ID" value="AXY67469.1"/>
    <property type="molecule type" value="Genomic_DNA"/>
</dbReference>
<organism evidence="5 6">
    <name type="scientific">Thermosynechococcus sichuanensis E542</name>
    <dbReference type="NCBI Taxonomy" id="2016101"/>
    <lineage>
        <taxon>Bacteria</taxon>
        <taxon>Bacillati</taxon>
        <taxon>Cyanobacteriota</taxon>
        <taxon>Cyanophyceae</taxon>
        <taxon>Acaryochloridales</taxon>
        <taxon>Thermosynechococcaceae</taxon>
        <taxon>Thermosynechococcus</taxon>
        <taxon>Thermosynechococcus sichuanensis</taxon>
    </lineage>
</organism>
<dbReference type="InterPro" id="IPR036388">
    <property type="entry name" value="WH-like_DNA-bd_sf"/>
</dbReference>
<dbReference type="SUPFAM" id="SSF88659">
    <property type="entry name" value="Sigma3 and sigma4 domains of RNA polymerase sigma factors"/>
    <property type="match status" value="1"/>
</dbReference>
<dbReference type="PANTHER" id="PTHR30385:SF7">
    <property type="entry name" value="RNA POLYMERASE SIGMA FACTOR FLIA"/>
    <property type="match status" value="1"/>
</dbReference>
<evidence type="ECO:0000313" key="6">
    <source>
        <dbReference type="Proteomes" id="UP000261812"/>
    </source>
</evidence>
<name>A0A3B7MA13_9CYAN</name>
<dbReference type="Gene3D" id="1.10.10.10">
    <property type="entry name" value="Winged helix-like DNA-binding domain superfamily/Winged helix DNA-binding domain"/>
    <property type="match status" value="1"/>
</dbReference>
<dbReference type="RefSeq" id="WP_181496165.1">
    <property type="nucleotide sequence ID" value="NZ_CP032152.1"/>
</dbReference>
<keyword evidence="1" id="KW-0805">Transcription regulation</keyword>
<gene>
    <name evidence="5" type="ORF">D3A95_02920</name>
</gene>
<dbReference type="GO" id="GO:0006352">
    <property type="term" value="P:DNA-templated transcription initiation"/>
    <property type="evidence" value="ECO:0007669"/>
    <property type="project" value="InterPro"/>
</dbReference>
<evidence type="ECO:0000256" key="1">
    <source>
        <dbReference type="ARBA" id="ARBA00023015"/>
    </source>
</evidence>
<evidence type="ECO:0000256" key="4">
    <source>
        <dbReference type="ARBA" id="ARBA00023163"/>
    </source>
</evidence>
<dbReference type="KEGG" id="tsq:D3A95_02920"/>
<sequence length="376" mass="43545">MKRQPCDKLISLLRFDGSNRPRWYCDRQLQAYFTEAEYNLGQPEPTAVFLLQQLQSQPNHRDAHYWRRGLFCYLQETSWSVAMTLREKVGGMHQVTDCFQQACYLTSDPLKLLRRFKPEQGTRLSTYAYRRIYDGVYAVLVGVRQSDWGLLKHSGPRSLSLALRSQGYREDDINEIQQLVHLWKEVVDQTKAPHQELLAQVAKTYRQCRPDLPPVTASEVETLLRTAIAALRAYHQPQVMNTAEERFWNTLEGGNTPWEATLKQEEQEALKRVFEILKHAVEGLDDASRQVFCLYYCEQASQQEIAQLLGFQKQYQVSRALERIRGHLAKAVLTALNQPAHPQRLKEVTVLINLWLKEGYKVLAMSCQRCARVGMA</sequence>
<evidence type="ECO:0000313" key="5">
    <source>
        <dbReference type="EMBL" id="AXY67469.1"/>
    </source>
</evidence>
<dbReference type="AlphaFoldDB" id="A0A3B7MA13"/>
<reference evidence="6" key="1">
    <citation type="submission" date="2018-09" db="EMBL/GenBank/DDBJ databases">
        <title>Complete genome sequence of thermophilic cyanobacteria strain Thermosynechococcus elongatus PKUAC-SCTE542.</title>
        <authorList>
            <person name="Liang Y."/>
            <person name="Tang J."/>
            <person name="Daroch M."/>
        </authorList>
    </citation>
    <scope>NUCLEOTIDE SEQUENCE [LARGE SCALE GENOMIC DNA]</scope>
    <source>
        <strain evidence="6">E542</strain>
    </source>
</reference>
<dbReference type="GO" id="GO:0003677">
    <property type="term" value="F:DNA binding"/>
    <property type="evidence" value="ECO:0007669"/>
    <property type="project" value="UniProtKB-KW"/>
</dbReference>
<keyword evidence="4" id="KW-0804">Transcription</keyword>
<protein>
    <submittedName>
        <fullName evidence="5">Sigma-70 family RNA polymerase sigma factor</fullName>
    </submittedName>
</protein>
<proteinExistence type="predicted"/>
<dbReference type="InterPro" id="IPR014284">
    <property type="entry name" value="RNA_pol_sigma-70_dom"/>
</dbReference>
<dbReference type="NCBIfam" id="TIGR02937">
    <property type="entry name" value="sigma70-ECF"/>
    <property type="match status" value="1"/>
</dbReference>
<dbReference type="InterPro" id="IPR013324">
    <property type="entry name" value="RNA_pol_sigma_r3/r4-like"/>
</dbReference>
<dbReference type="Proteomes" id="UP000261812">
    <property type="component" value="Chromosome"/>
</dbReference>
<evidence type="ECO:0000256" key="3">
    <source>
        <dbReference type="ARBA" id="ARBA00023125"/>
    </source>
</evidence>
<evidence type="ECO:0000256" key="2">
    <source>
        <dbReference type="ARBA" id="ARBA00023082"/>
    </source>
</evidence>
<dbReference type="GO" id="GO:0016987">
    <property type="term" value="F:sigma factor activity"/>
    <property type="evidence" value="ECO:0007669"/>
    <property type="project" value="UniProtKB-KW"/>
</dbReference>
<keyword evidence="6" id="KW-1185">Reference proteome</keyword>
<accession>A0A3B7MA13</accession>
<dbReference type="PANTHER" id="PTHR30385">
    <property type="entry name" value="SIGMA FACTOR F FLAGELLAR"/>
    <property type="match status" value="1"/>
</dbReference>
<keyword evidence="2" id="KW-0731">Sigma factor</keyword>
<keyword evidence="3" id="KW-0238">DNA-binding</keyword>